<proteinExistence type="predicted"/>
<feature type="chain" id="PRO_5016946912" evidence="1">
    <location>
        <begin position="26"/>
        <end position="145"/>
    </location>
</feature>
<reference evidence="3 4" key="1">
    <citation type="submission" date="2018-07" db="EMBL/GenBank/DDBJ databases">
        <title>Genome sequencing of Runella.</title>
        <authorList>
            <person name="Baek M.-G."/>
            <person name="Yi H."/>
        </authorList>
    </citation>
    <scope>NUCLEOTIDE SEQUENCE [LARGE SCALE GENOMIC DNA]</scope>
    <source>
        <strain evidence="3 4">HYN0085</strain>
    </source>
</reference>
<dbReference type="Gene3D" id="3.10.450.50">
    <property type="match status" value="1"/>
</dbReference>
<dbReference type="SUPFAM" id="SSF54427">
    <property type="entry name" value="NTF2-like"/>
    <property type="match status" value="1"/>
</dbReference>
<dbReference type="InterPro" id="IPR032710">
    <property type="entry name" value="NTF2-like_dom_sf"/>
</dbReference>
<protein>
    <submittedName>
        <fullName evidence="3">DUF4440 domain-containing protein</fullName>
    </submittedName>
</protein>
<sequence length="145" mass="16544">MKIFALFLIATCLFTGITGFSQQNADEKAILKILQKQEADWNAGDVNSFMEGYWKSDSLAFIGAKGPTYGWKNTLENYKVRYPDRATMGTLKFTILRLNALDKNAYFVIGKWHLTRPEKGDIGGHYTLVFRKIGRKWLIVSDHTS</sequence>
<dbReference type="EMBL" id="CP030850">
    <property type="protein sequence ID" value="AXE17977.1"/>
    <property type="molecule type" value="Genomic_DNA"/>
</dbReference>
<evidence type="ECO:0000313" key="4">
    <source>
        <dbReference type="Proteomes" id="UP000251993"/>
    </source>
</evidence>
<dbReference type="InterPro" id="IPR027843">
    <property type="entry name" value="DUF4440"/>
</dbReference>
<dbReference type="KEGG" id="run:DR864_09645"/>
<accession>A0A344TH56</accession>
<evidence type="ECO:0000256" key="1">
    <source>
        <dbReference type="SAM" id="SignalP"/>
    </source>
</evidence>
<dbReference type="RefSeq" id="WP_114066762.1">
    <property type="nucleotide sequence ID" value="NZ_CP030850.1"/>
</dbReference>
<dbReference type="Pfam" id="PF14534">
    <property type="entry name" value="DUF4440"/>
    <property type="match status" value="1"/>
</dbReference>
<organism evidence="3 4">
    <name type="scientific">Runella rosea</name>
    <dbReference type="NCBI Taxonomy" id="2259595"/>
    <lineage>
        <taxon>Bacteria</taxon>
        <taxon>Pseudomonadati</taxon>
        <taxon>Bacteroidota</taxon>
        <taxon>Cytophagia</taxon>
        <taxon>Cytophagales</taxon>
        <taxon>Spirosomataceae</taxon>
        <taxon>Runella</taxon>
    </lineage>
</organism>
<evidence type="ECO:0000259" key="2">
    <source>
        <dbReference type="Pfam" id="PF14534"/>
    </source>
</evidence>
<keyword evidence="4" id="KW-1185">Reference proteome</keyword>
<feature type="signal peptide" evidence="1">
    <location>
        <begin position="1"/>
        <end position="25"/>
    </location>
</feature>
<gene>
    <name evidence="3" type="ORF">DR864_09645</name>
</gene>
<dbReference type="OrthoDB" id="120856at2"/>
<keyword evidence="1" id="KW-0732">Signal</keyword>
<name>A0A344TH56_9BACT</name>
<dbReference type="AlphaFoldDB" id="A0A344TH56"/>
<feature type="domain" description="DUF4440" evidence="2">
    <location>
        <begin position="30"/>
        <end position="139"/>
    </location>
</feature>
<dbReference type="Proteomes" id="UP000251993">
    <property type="component" value="Chromosome"/>
</dbReference>
<evidence type="ECO:0000313" key="3">
    <source>
        <dbReference type="EMBL" id="AXE17977.1"/>
    </source>
</evidence>